<name>A0ABX5IT03_9GAMM</name>
<proteinExistence type="predicted"/>
<dbReference type="Gene3D" id="2.60.40.3440">
    <property type="match status" value="1"/>
</dbReference>
<dbReference type="RefSeq" id="WP_146164694.1">
    <property type="nucleotide sequence ID" value="NZ_PXNS01000022.1"/>
</dbReference>
<evidence type="ECO:0008006" key="4">
    <source>
        <dbReference type="Google" id="ProtNLM"/>
    </source>
</evidence>
<feature type="compositionally biased region" description="Low complexity" evidence="1">
    <location>
        <begin position="201"/>
        <end position="210"/>
    </location>
</feature>
<dbReference type="Pfam" id="PF17963">
    <property type="entry name" value="Big_9"/>
    <property type="match status" value="2"/>
</dbReference>
<gene>
    <name evidence="2" type="ORF">C6W88_20780</name>
</gene>
<comment type="caution">
    <text evidence="2">The sequence shown here is derived from an EMBL/GenBank/DDBJ whole genome shotgun (WGS) entry which is preliminary data.</text>
</comment>
<evidence type="ECO:0000256" key="1">
    <source>
        <dbReference type="SAM" id="MobiDB-lite"/>
    </source>
</evidence>
<dbReference type="Gene3D" id="2.60.40.2810">
    <property type="match status" value="1"/>
</dbReference>
<dbReference type="InterPro" id="IPR047777">
    <property type="entry name" value="LapA-like_RM"/>
</dbReference>
<dbReference type="Proteomes" id="UP000241895">
    <property type="component" value="Unassembled WGS sequence"/>
</dbReference>
<feature type="region of interest" description="Disordered" evidence="1">
    <location>
        <begin position="644"/>
        <end position="687"/>
    </location>
</feature>
<keyword evidence="3" id="KW-1185">Reference proteome</keyword>
<dbReference type="NCBIfam" id="NF033682">
    <property type="entry name" value="retention_LapA"/>
    <property type="match status" value="1"/>
</dbReference>
<feature type="region of interest" description="Disordered" evidence="1">
    <location>
        <begin position="188"/>
        <end position="210"/>
    </location>
</feature>
<sequence>MIIAIVVQVTGQAWARDAEGNLRPLAEGDRLTEGEVVITETGARVNLVQPDGTRLAQLGGEVEVAISEAINEQGSADDEVIEDAEVARVLALLEEGEGDLLEALEAPAAGSAGGAGVEGGHDFVRLLRIVEEVSPLSFEYGYQREVYDVQEQDGGTAADEDESVTLTGLDGPAGAAGSADIGFSSAEQTVSEAGLPGGSASGTAATSASGSFGVSAPDGLSFITVGGSGPISLDRLNGLSGNPLTIETPLGSLTLTSYSGDDTGGSVAYTYDLTDNVDNDSVDGATDDGVVDSIEISAVDSDGSTTSGTLDIAILDDAPEAVDDATTTGEDTAVTYNVLVNTDGTSDVQGADGASVSDATLRDASQGSVSFDSDTGEVTFIPAAGFEGAALIDYTIRDADGDTSDAVFTVTVAADSTPTVSVPNDSPDAEDGQFSVSEAGLAVGSAAGDGSQSTGGSLPIATGGDSLASLLINGQNVTGGGTVEADYGTLSVSVSDGEYRWSYTLDGSTQDHTSQGTGSDDLADLFAIVVTDSDGDTAQTSLTIDVNDDVPVAVDDAANTGEDTPVTYNVLANDTQGVDGASVSDATLRDASQGSVSFDSDTGEVTFTPAAGFEGDAVIDYTITDADGDTSDAVFTVTVAADSTPTVSVPNDSPDAEDGQFSVSEAGLPGGSAAGDGSQSTGGSLPITTGGDSLASLVINGQNVTGGGTVEGDYGTLNVSVSDGEYSWSYSLDGSTQDHTSQGTGSDDLADLFAIVVTDSDGDEASTSLTIDVNDDVPVAVDDAANTGED</sequence>
<dbReference type="EMBL" id="PXNS01000022">
    <property type="protein sequence ID" value="PTL88786.1"/>
    <property type="molecule type" value="Genomic_DNA"/>
</dbReference>
<reference evidence="2 3" key="1">
    <citation type="submission" date="2018-03" db="EMBL/GenBank/DDBJ databases">
        <authorList>
            <person name="Zhou J."/>
            <person name="Li X."/>
            <person name="Xue M."/>
            <person name="Yin J."/>
        </authorList>
    </citation>
    <scope>NUCLEOTIDE SEQUENCE [LARGE SCALE GENOMIC DNA]</scope>
    <source>
        <strain evidence="2 3">SYSU ZJ2214</strain>
    </source>
</reference>
<protein>
    <recommendedName>
        <fullName evidence="4">Retention module-containing protein</fullName>
    </recommendedName>
</protein>
<accession>A0ABX5IT03</accession>
<feature type="compositionally biased region" description="Polar residues" evidence="1">
    <location>
        <begin position="677"/>
        <end position="687"/>
    </location>
</feature>
<organism evidence="2 3">
    <name type="scientific">Halomonas litopenaei</name>
    <dbReference type="NCBI Taxonomy" id="2109328"/>
    <lineage>
        <taxon>Bacteria</taxon>
        <taxon>Pseudomonadati</taxon>
        <taxon>Pseudomonadota</taxon>
        <taxon>Gammaproteobacteria</taxon>
        <taxon>Oceanospirillales</taxon>
        <taxon>Halomonadaceae</taxon>
        <taxon>Halomonas</taxon>
    </lineage>
</organism>
<feature type="non-terminal residue" evidence="2">
    <location>
        <position position="790"/>
    </location>
</feature>
<evidence type="ECO:0000313" key="2">
    <source>
        <dbReference type="EMBL" id="PTL88786.1"/>
    </source>
</evidence>
<evidence type="ECO:0000313" key="3">
    <source>
        <dbReference type="Proteomes" id="UP000241895"/>
    </source>
</evidence>